<sequence>MKVAYIGLGSMGAPQARLIARAGHQLAVHDAFPAARAAFRSLARIADSAADAAQDAEIACVCVRDDRQVNEVVLGDAGLVQTLASGSLILIHSTVEIATLHALQAKLAPRGIALVDAPVSRTRSTDEEAFVFTLLGGDTRDVERARTLVTAFSTDVEHLGPLGAGMAAKIANNLVTWTHLVVGSQAANLAAYHGVTYEKLRRVMTANGNLTPTVTAMLDGKQQSPPGTNPVRDQFLASQAGIGEKDLGLAIDCGKAAGLSVAMMSATRELVRGMMTGALVQPAR</sequence>
<dbReference type="Pfam" id="PF03446">
    <property type="entry name" value="NAD_binding_2"/>
    <property type="match status" value="1"/>
</dbReference>
<dbReference type="OrthoDB" id="9786703at2"/>
<protein>
    <submittedName>
        <fullName evidence="6">3-hydroxyisobutyrate dehydrogenase</fullName>
        <ecNumber evidence="6">1.1.1.31</ecNumber>
    </submittedName>
</protein>
<keyword evidence="1 6" id="KW-0560">Oxidoreductase</keyword>
<dbReference type="GO" id="GO:0050661">
    <property type="term" value="F:NADP binding"/>
    <property type="evidence" value="ECO:0007669"/>
    <property type="project" value="InterPro"/>
</dbReference>
<evidence type="ECO:0000259" key="4">
    <source>
        <dbReference type="Pfam" id="PF03446"/>
    </source>
</evidence>
<evidence type="ECO:0000313" key="6">
    <source>
        <dbReference type="EMBL" id="AMN46247.1"/>
    </source>
</evidence>
<evidence type="ECO:0000313" key="7">
    <source>
        <dbReference type="Proteomes" id="UP000070250"/>
    </source>
</evidence>
<dbReference type="SUPFAM" id="SSF48179">
    <property type="entry name" value="6-phosphogluconate dehydrogenase C-terminal domain-like"/>
    <property type="match status" value="1"/>
</dbReference>
<dbReference type="InterPro" id="IPR008927">
    <property type="entry name" value="6-PGluconate_DH-like_C_sf"/>
</dbReference>
<dbReference type="SUPFAM" id="SSF51735">
    <property type="entry name" value="NAD(P)-binding Rossmann-fold domains"/>
    <property type="match status" value="1"/>
</dbReference>
<dbReference type="Pfam" id="PF14833">
    <property type="entry name" value="NAD_binding_11"/>
    <property type="match status" value="1"/>
</dbReference>
<dbReference type="Proteomes" id="UP000070250">
    <property type="component" value="Chromosome"/>
</dbReference>
<feature type="active site" evidence="3">
    <location>
        <position position="169"/>
    </location>
</feature>
<dbReference type="GO" id="GO:0008442">
    <property type="term" value="F:3-hydroxyisobutyrate dehydrogenase activity"/>
    <property type="evidence" value="ECO:0007669"/>
    <property type="project" value="UniProtKB-EC"/>
</dbReference>
<evidence type="ECO:0000256" key="3">
    <source>
        <dbReference type="PIRSR" id="PIRSR000103-1"/>
    </source>
</evidence>
<dbReference type="EMBL" id="CP011971">
    <property type="protein sequence ID" value="AMN46247.1"/>
    <property type="molecule type" value="Genomic_DNA"/>
</dbReference>
<dbReference type="PANTHER" id="PTHR43060:SF15">
    <property type="entry name" value="3-HYDROXYISOBUTYRATE DEHYDROGENASE-LIKE 1, MITOCHONDRIAL-RELATED"/>
    <property type="match status" value="1"/>
</dbReference>
<dbReference type="InterPro" id="IPR036291">
    <property type="entry name" value="NAD(P)-bd_dom_sf"/>
</dbReference>
<evidence type="ECO:0000259" key="5">
    <source>
        <dbReference type="Pfam" id="PF14833"/>
    </source>
</evidence>
<name>A0A127F769_STEDE</name>
<accession>A0A127F769</accession>
<dbReference type="PIRSF" id="PIRSF000103">
    <property type="entry name" value="HIBADH"/>
    <property type="match status" value="1"/>
</dbReference>
<dbReference type="Gene3D" id="3.40.50.720">
    <property type="entry name" value="NAD(P)-binding Rossmann-like Domain"/>
    <property type="match status" value="1"/>
</dbReference>
<keyword evidence="2" id="KW-0520">NAD</keyword>
<keyword evidence="7" id="KW-1185">Reference proteome</keyword>
<dbReference type="EC" id="1.1.1.31" evidence="6"/>
<dbReference type="InterPro" id="IPR013328">
    <property type="entry name" value="6PGD_dom2"/>
</dbReference>
<dbReference type="PANTHER" id="PTHR43060">
    <property type="entry name" value="3-HYDROXYISOBUTYRATE DEHYDROGENASE-LIKE 1, MITOCHONDRIAL-RELATED"/>
    <property type="match status" value="1"/>
</dbReference>
<feature type="domain" description="6-phosphogluconate dehydrogenase NADP-binding" evidence="4">
    <location>
        <begin position="2"/>
        <end position="160"/>
    </location>
</feature>
<evidence type="ECO:0000256" key="2">
    <source>
        <dbReference type="ARBA" id="ARBA00023027"/>
    </source>
</evidence>
<dbReference type="PATRIC" id="fig|465721.4.peg.818"/>
<dbReference type="RefSeq" id="WP_066918849.1">
    <property type="nucleotide sequence ID" value="NZ_CP011971.1"/>
</dbReference>
<reference evidence="6 7" key="1">
    <citation type="submission" date="2015-06" db="EMBL/GenBank/DDBJ databases">
        <title>A Comprehensive Approach to Explore the Metabolic and Phylogenetic Diversity of Bacterial Steroid Degradation in the Environment: Testosterone as an Example.</title>
        <authorList>
            <person name="Yang F.-C."/>
            <person name="Chen Y.-L."/>
            <person name="Yu C.-P."/>
            <person name="Tang S.-L."/>
            <person name="Wang P.-H."/>
            <person name="Ismail W."/>
            <person name="Wang C.-H."/>
            <person name="Yang C.-Y."/>
            <person name="Chiang Y.-R."/>
        </authorList>
    </citation>
    <scope>NUCLEOTIDE SEQUENCE [LARGE SCALE GENOMIC DNA]</scope>
    <source>
        <strain evidence="6 7">DSM 18526</strain>
    </source>
</reference>
<dbReference type="KEGG" id="sdf:ACG33_03825"/>
<dbReference type="Gene3D" id="1.10.1040.10">
    <property type="entry name" value="N-(1-d-carboxylethyl)-l-norvaline Dehydrogenase, domain 2"/>
    <property type="match status" value="1"/>
</dbReference>
<gene>
    <name evidence="6" type="ORF">ACG33_03825</name>
</gene>
<dbReference type="InterPro" id="IPR029154">
    <property type="entry name" value="HIBADH-like_NADP-bd"/>
</dbReference>
<dbReference type="AlphaFoldDB" id="A0A127F769"/>
<organism evidence="6 7">
    <name type="scientific">Steroidobacter denitrificans</name>
    <dbReference type="NCBI Taxonomy" id="465721"/>
    <lineage>
        <taxon>Bacteria</taxon>
        <taxon>Pseudomonadati</taxon>
        <taxon>Pseudomonadota</taxon>
        <taxon>Gammaproteobacteria</taxon>
        <taxon>Steroidobacterales</taxon>
        <taxon>Steroidobacteraceae</taxon>
        <taxon>Steroidobacter</taxon>
    </lineage>
</organism>
<feature type="domain" description="3-hydroxyisobutyrate dehydrogenase-like NAD-binding" evidence="5">
    <location>
        <begin position="163"/>
        <end position="274"/>
    </location>
</feature>
<evidence type="ECO:0000256" key="1">
    <source>
        <dbReference type="ARBA" id="ARBA00023002"/>
    </source>
</evidence>
<dbReference type="InterPro" id="IPR015815">
    <property type="entry name" value="HIBADH-related"/>
</dbReference>
<proteinExistence type="predicted"/>
<dbReference type="InterPro" id="IPR006115">
    <property type="entry name" value="6PGDH_NADP-bd"/>
</dbReference>
<dbReference type="GO" id="GO:0051287">
    <property type="term" value="F:NAD binding"/>
    <property type="evidence" value="ECO:0007669"/>
    <property type="project" value="InterPro"/>
</dbReference>
<dbReference type="STRING" id="465721.ACG33_03825"/>